<dbReference type="HOGENOM" id="CLU_134973_7_0_10"/>
<proteinExistence type="predicted"/>
<dbReference type="RefSeq" id="WP_015268002.1">
    <property type="nucleotide sequence ID" value="NC_019904.1"/>
</dbReference>
<dbReference type="EMBL" id="CP003346">
    <property type="protein sequence ID" value="AGA80469.1"/>
    <property type="molecule type" value="Genomic_DNA"/>
</dbReference>
<protein>
    <submittedName>
        <fullName evidence="1">Uncharacterized protein</fullName>
    </submittedName>
</protein>
<name>L0G2L9_ECHVK</name>
<dbReference type="OrthoDB" id="1036397at2"/>
<evidence type="ECO:0000313" key="2">
    <source>
        <dbReference type="Proteomes" id="UP000010796"/>
    </source>
</evidence>
<evidence type="ECO:0000313" key="1">
    <source>
        <dbReference type="EMBL" id="AGA80469.1"/>
    </source>
</evidence>
<accession>L0G2L9</accession>
<dbReference type="Proteomes" id="UP000010796">
    <property type="component" value="Chromosome"/>
</dbReference>
<dbReference type="KEGG" id="evi:Echvi_4276"/>
<keyword evidence="2" id="KW-1185">Reference proteome</keyword>
<sequence>MNEQLNDPPNCIEIFKTNVGNQQLANKIVSDLKQLHPNYRINLDLEDCDRILRVEGRHAIDISGILNFGKCNGIEVSLIP</sequence>
<dbReference type="AlphaFoldDB" id="L0G2L9"/>
<organism evidence="1 2">
    <name type="scientific">Echinicola vietnamensis (strain DSM 17526 / LMG 23754 / KMM 6221)</name>
    <dbReference type="NCBI Taxonomy" id="926556"/>
    <lineage>
        <taxon>Bacteria</taxon>
        <taxon>Pseudomonadati</taxon>
        <taxon>Bacteroidota</taxon>
        <taxon>Cytophagia</taxon>
        <taxon>Cytophagales</taxon>
        <taxon>Cyclobacteriaceae</taxon>
        <taxon>Echinicola</taxon>
    </lineage>
</organism>
<dbReference type="STRING" id="926556.Echvi_4276"/>
<reference evidence="2" key="1">
    <citation type="submission" date="2012-02" db="EMBL/GenBank/DDBJ databases">
        <title>The complete genome of Echinicola vietnamensis DSM 17526.</title>
        <authorList>
            <person name="Lucas S."/>
            <person name="Copeland A."/>
            <person name="Lapidus A."/>
            <person name="Glavina del Rio T."/>
            <person name="Dalin E."/>
            <person name="Tice H."/>
            <person name="Bruce D."/>
            <person name="Goodwin L."/>
            <person name="Pitluck S."/>
            <person name="Peters L."/>
            <person name="Ovchinnikova G."/>
            <person name="Teshima H."/>
            <person name="Kyrpides N."/>
            <person name="Mavromatis K."/>
            <person name="Ivanova N."/>
            <person name="Brettin T."/>
            <person name="Detter J.C."/>
            <person name="Han C."/>
            <person name="Larimer F."/>
            <person name="Land M."/>
            <person name="Hauser L."/>
            <person name="Markowitz V."/>
            <person name="Cheng J.-F."/>
            <person name="Hugenholtz P."/>
            <person name="Woyke T."/>
            <person name="Wu D."/>
            <person name="Brambilla E."/>
            <person name="Klenk H.-P."/>
            <person name="Eisen J.A."/>
        </authorList>
    </citation>
    <scope>NUCLEOTIDE SEQUENCE [LARGE SCALE GENOMIC DNA]</scope>
    <source>
        <strain evidence="2">DSM 17526 / LMG 23754 / KMM 6221</strain>
    </source>
</reference>
<dbReference type="eggNOG" id="COG0500">
    <property type="taxonomic scope" value="Bacteria"/>
</dbReference>
<gene>
    <name evidence="1" type="ordered locus">Echvi_4276</name>
</gene>